<dbReference type="OrthoDB" id="8019566at2"/>
<dbReference type="AlphaFoldDB" id="A0A512C588"/>
<gene>
    <name evidence="1" type="ORF">MAE02_70610</name>
</gene>
<protein>
    <submittedName>
        <fullName evidence="1">Uncharacterized protein</fullName>
    </submittedName>
</protein>
<accession>A0A512C588</accession>
<proteinExistence type="predicted"/>
<evidence type="ECO:0000313" key="2">
    <source>
        <dbReference type="Proteomes" id="UP000321085"/>
    </source>
</evidence>
<dbReference type="EMBL" id="BJYU01000463">
    <property type="protein sequence ID" value="GEO19365.1"/>
    <property type="molecule type" value="Genomic_DNA"/>
</dbReference>
<name>A0A512C588_9HYPH</name>
<comment type="caution">
    <text evidence="1">The sequence shown here is derived from an EMBL/GenBank/DDBJ whole genome shotgun (WGS) entry which is preliminary data.</text>
</comment>
<reference evidence="1 2" key="1">
    <citation type="submission" date="2019-07" db="EMBL/GenBank/DDBJ databases">
        <title>Whole genome shotgun sequence of Microvirga aerophila NBRC 106136.</title>
        <authorList>
            <person name="Hosoyama A."/>
            <person name="Uohara A."/>
            <person name="Ohji S."/>
            <person name="Ichikawa N."/>
        </authorList>
    </citation>
    <scope>NUCLEOTIDE SEQUENCE [LARGE SCALE GENOMIC DNA]</scope>
    <source>
        <strain evidence="1 2">NBRC 106136</strain>
    </source>
</reference>
<keyword evidence="2" id="KW-1185">Reference proteome</keyword>
<sequence>MTEPGRMFVIDVTSDIIYDREQPFRPGYQDYILYEPRQDFLGRIELLPRTEEAKPKDVAGSPSGLEPELKHVAEQEIAPEPAQPNNQDASRGVGTVLSALFGRRA</sequence>
<evidence type="ECO:0000313" key="1">
    <source>
        <dbReference type="EMBL" id="GEO19365.1"/>
    </source>
</evidence>
<organism evidence="1 2">
    <name type="scientific">Microvirga aerophila</name>
    <dbReference type="NCBI Taxonomy" id="670291"/>
    <lineage>
        <taxon>Bacteria</taxon>
        <taxon>Pseudomonadati</taxon>
        <taxon>Pseudomonadota</taxon>
        <taxon>Alphaproteobacteria</taxon>
        <taxon>Hyphomicrobiales</taxon>
        <taxon>Methylobacteriaceae</taxon>
        <taxon>Microvirga</taxon>
    </lineage>
</organism>
<dbReference type="Proteomes" id="UP000321085">
    <property type="component" value="Unassembled WGS sequence"/>
</dbReference>